<evidence type="ECO:0000313" key="2">
    <source>
        <dbReference type="EMBL" id="CAG6510660.1"/>
    </source>
</evidence>
<keyword evidence="1" id="KW-0812">Transmembrane</keyword>
<name>A0A8D8GKC4_CULPI</name>
<dbReference type="EMBL" id="HBUE01161946">
    <property type="protein sequence ID" value="CAG6510660.1"/>
    <property type="molecule type" value="Transcribed_RNA"/>
</dbReference>
<sequence>MQFIIQCSLCVYVCMCVCVFVCLCGESKYSKYMYFFFFIKIHKTGLLHLSIAKYLIHIILSFMFTLVHLTRFNSPIFPFHRLKFFIPLCSCLVFILFLFFIVFICSVIYRTPRRKLFSHLKIHY</sequence>
<organism evidence="2">
    <name type="scientific">Culex pipiens</name>
    <name type="common">House mosquito</name>
    <dbReference type="NCBI Taxonomy" id="7175"/>
    <lineage>
        <taxon>Eukaryota</taxon>
        <taxon>Metazoa</taxon>
        <taxon>Ecdysozoa</taxon>
        <taxon>Arthropoda</taxon>
        <taxon>Hexapoda</taxon>
        <taxon>Insecta</taxon>
        <taxon>Pterygota</taxon>
        <taxon>Neoptera</taxon>
        <taxon>Endopterygota</taxon>
        <taxon>Diptera</taxon>
        <taxon>Nematocera</taxon>
        <taxon>Culicoidea</taxon>
        <taxon>Culicidae</taxon>
        <taxon>Culicinae</taxon>
        <taxon>Culicini</taxon>
        <taxon>Culex</taxon>
        <taxon>Culex</taxon>
    </lineage>
</organism>
<protein>
    <submittedName>
        <fullName evidence="2">(northern house mosquito) hypothetical protein</fullName>
    </submittedName>
</protein>
<accession>A0A8D8GKC4</accession>
<keyword evidence="1" id="KW-0472">Membrane</keyword>
<dbReference type="AlphaFoldDB" id="A0A8D8GKC4"/>
<feature type="transmembrane region" description="Helical" evidence="1">
    <location>
        <begin position="46"/>
        <end position="64"/>
    </location>
</feature>
<proteinExistence type="predicted"/>
<evidence type="ECO:0000256" key="1">
    <source>
        <dbReference type="SAM" id="Phobius"/>
    </source>
</evidence>
<reference evidence="2" key="1">
    <citation type="submission" date="2021-05" db="EMBL/GenBank/DDBJ databases">
        <authorList>
            <person name="Alioto T."/>
            <person name="Alioto T."/>
            <person name="Gomez Garrido J."/>
        </authorList>
    </citation>
    <scope>NUCLEOTIDE SEQUENCE</scope>
</reference>
<feature type="transmembrane region" description="Helical" evidence="1">
    <location>
        <begin position="84"/>
        <end position="109"/>
    </location>
</feature>
<dbReference type="EMBL" id="HBUE01267140">
    <property type="protein sequence ID" value="CAG6562064.1"/>
    <property type="molecule type" value="Transcribed_RNA"/>
</dbReference>
<feature type="transmembrane region" description="Helical" evidence="1">
    <location>
        <begin position="6"/>
        <end position="25"/>
    </location>
</feature>
<keyword evidence="1" id="KW-1133">Transmembrane helix</keyword>